<dbReference type="InterPro" id="IPR015414">
    <property type="entry name" value="TMEM64"/>
</dbReference>
<dbReference type="RefSeq" id="WP_144869511.1">
    <property type="nucleotide sequence ID" value="NZ_LR213872.1"/>
</dbReference>
<dbReference type="OrthoDB" id="9812980at2"/>
<sequence>MKYRQIKLRWLLWFSLAFLLVLAVRHIEFNQIVSPILLWIDSLGIWGAIAFMIIYILATLFCVPGSILALGGGALFGNILGAVVVFVGGFFGALSAFGLGRYFLRDWVKKQLTQNSYLKAVDLAIASEGWKIACLLHLSPLIPFNILNYVLGISKIAFKDFVLATLVGILPGVLLYTFFGSAIGDLSMVIMRISDDSYSKTQWLFSIVGIIVTLLLTIYLGFVARKQLKNKLN</sequence>
<evidence type="ECO:0000313" key="8">
    <source>
        <dbReference type="EMBL" id="VEP11778.1"/>
    </source>
</evidence>
<feature type="transmembrane region" description="Helical" evidence="6">
    <location>
        <begin position="43"/>
        <end position="63"/>
    </location>
</feature>
<evidence type="ECO:0000259" key="7">
    <source>
        <dbReference type="Pfam" id="PF09335"/>
    </source>
</evidence>
<keyword evidence="2 6" id="KW-1003">Cell membrane</keyword>
<organism evidence="8 9">
    <name type="scientific">Hyella patelloides LEGE 07179</name>
    <dbReference type="NCBI Taxonomy" id="945734"/>
    <lineage>
        <taxon>Bacteria</taxon>
        <taxon>Bacillati</taxon>
        <taxon>Cyanobacteriota</taxon>
        <taxon>Cyanophyceae</taxon>
        <taxon>Pleurocapsales</taxon>
        <taxon>Hyellaceae</taxon>
        <taxon>Hyella</taxon>
    </lineage>
</organism>
<reference evidence="8 9" key="1">
    <citation type="submission" date="2019-01" db="EMBL/GenBank/DDBJ databases">
        <authorList>
            <person name="Brito A."/>
        </authorList>
    </citation>
    <scope>NUCLEOTIDE SEQUENCE [LARGE SCALE GENOMIC DNA]</scope>
    <source>
        <strain evidence="8">1</strain>
    </source>
</reference>
<protein>
    <recommendedName>
        <fullName evidence="6">TVP38/TMEM64 family membrane protein</fullName>
    </recommendedName>
</protein>
<proteinExistence type="inferred from homology"/>
<evidence type="ECO:0000313" key="9">
    <source>
        <dbReference type="Proteomes" id="UP000320055"/>
    </source>
</evidence>
<dbReference type="InterPro" id="IPR032816">
    <property type="entry name" value="VTT_dom"/>
</dbReference>
<comment type="similarity">
    <text evidence="6">Belongs to the TVP38/TMEM64 family.</text>
</comment>
<dbReference type="AlphaFoldDB" id="A0A563VK42"/>
<dbReference type="PANTHER" id="PTHR12677:SF59">
    <property type="entry name" value="GOLGI APPARATUS MEMBRANE PROTEIN TVP38-RELATED"/>
    <property type="match status" value="1"/>
</dbReference>
<comment type="subcellular location">
    <subcellularLocation>
        <location evidence="1 6">Cell membrane</location>
        <topology evidence="1 6">Multi-pass membrane protein</topology>
    </subcellularLocation>
</comment>
<keyword evidence="9" id="KW-1185">Reference proteome</keyword>
<feature type="transmembrane region" description="Helical" evidence="6">
    <location>
        <begin position="75"/>
        <end position="99"/>
    </location>
</feature>
<keyword evidence="5 6" id="KW-0472">Membrane</keyword>
<evidence type="ECO:0000256" key="4">
    <source>
        <dbReference type="ARBA" id="ARBA00022989"/>
    </source>
</evidence>
<evidence type="ECO:0000256" key="2">
    <source>
        <dbReference type="ARBA" id="ARBA00022475"/>
    </source>
</evidence>
<feature type="transmembrane region" description="Helical" evidence="6">
    <location>
        <begin position="163"/>
        <end position="183"/>
    </location>
</feature>
<evidence type="ECO:0000256" key="1">
    <source>
        <dbReference type="ARBA" id="ARBA00004651"/>
    </source>
</evidence>
<dbReference type="EMBL" id="CAACVJ010000023">
    <property type="protein sequence ID" value="VEP11778.1"/>
    <property type="molecule type" value="Genomic_DNA"/>
</dbReference>
<dbReference type="PANTHER" id="PTHR12677">
    <property type="entry name" value="GOLGI APPARATUS MEMBRANE PROTEIN TVP38-RELATED"/>
    <property type="match status" value="1"/>
</dbReference>
<dbReference type="GO" id="GO:0005886">
    <property type="term" value="C:plasma membrane"/>
    <property type="evidence" value="ECO:0007669"/>
    <property type="project" value="UniProtKB-SubCell"/>
</dbReference>
<feature type="domain" description="VTT" evidence="7">
    <location>
        <begin position="63"/>
        <end position="181"/>
    </location>
</feature>
<accession>A0A563VK42</accession>
<keyword evidence="4 6" id="KW-1133">Transmembrane helix</keyword>
<gene>
    <name evidence="8" type="ORF">H1P_1190019</name>
</gene>
<feature type="transmembrane region" description="Helical" evidence="6">
    <location>
        <begin position="203"/>
        <end position="224"/>
    </location>
</feature>
<name>A0A563VK42_9CYAN</name>
<dbReference type="Pfam" id="PF09335">
    <property type="entry name" value="VTT_dom"/>
    <property type="match status" value="1"/>
</dbReference>
<evidence type="ECO:0000256" key="3">
    <source>
        <dbReference type="ARBA" id="ARBA00022692"/>
    </source>
</evidence>
<keyword evidence="3 6" id="KW-0812">Transmembrane</keyword>
<evidence type="ECO:0000256" key="5">
    <source>
        <dbReference type="ARBA" id="ARBA00023136"/>
    </source>
</evidence>
<dbReference type="Proteomes" id="UP000320055">
    <property type="component" value="Unassembled WGS sequence"/>
</dbReference>
<feature type="transmembrane region" description="Helical" evidence="6">
    <location>
        <begin position="130"/>
        <end position="151"/>
    </location>
</feature>
<evidence type="ECO:0000256" key="6">
    <source>
        <dbReference type="RuleBase" id="RU366058"/>
    </source>
</evidence>